<organism evidence="1 2">
    <name type="scientific">Mythimna separata</name>
    <name type="common">Oriental armyworm</name>
    <name type="synonym">Pseudaletia separata</name>
    <dbReference type="NCBI Taxonomy" id="271217"/>
    <lineage>
        <taxon>Eukaryota</taxon>
        <taxon>Metazoa</taxon>
        <taxon>Ecdysozoa</taxon>
        <taxon>Arthropoda</taxon>
        <taxon>Hexapoda</taxon>
        <taxon>Insecta</taxon>
        <taxon>Pterygota</taxon>
        <taxon>Neoptera</taxon>
        <taxon>Endopterygota</taxon>
        <taxon>Lepidoptera</taxon>
        <taxon>Glossata</taxon>
        <taxon>Ditrysia</taxon>
        <taxon>Noctuoidea</taxon>
        <taxon>Noctuidae</taxon>
        <taxon>Noctuinae</taxon>
        <taxon>Hadenini</taxon>
        <taxon>Mythimna</taxon>
    </lineage>
</organism>
<evidence type="ECO:0000313" key="1">
    <source>
        <dbReference type="EMBL" id="KAJ8706591.1"/>
    </source>
</evidence>
<evidence type="ECO:0000313" key="2">
    <source>
        <dbReference type="Proteomes" id="UP001231518"/>
    </source>
</evidence>
<keyword evidence="2" id="KW-1185">Reference proteome</keyword>
<dbReference type="EMBL" id="JARGEI010000028">
    <property type="protein sequence ID" value="KAJ8706591.1"/>
    <property type="molecule type" value="Genomic_DNA"/>
</dbReference>
<proteinExistence type="predicted"/>
<name>A0AAD7Y8T2_MYTSE</name>
<accession>A0AAD7Y8T2</accession>
<dbReference type="AlphaFoldDB" id="A0AAD7Y8T2"/>
<sequence>MTGVKGIQEPEVYKDIYDYIDDSNKKDTPKRGLDDFKQLEPKTTTQQIMGSRERMGRVDPIFRKSKNKLRKRTSKKKKNVEIFYRRTEFDGSARDKPQKWTHCLVLLSPFLNGYISNLTETKQVVATDMSVRRLAYLLNLNMTDATNEEIRAVLVEISRLQLRLFQWDTNAIKAILNVLCKDYLHTFKGVKYGIKTLFHNWKLNTSNLTRLLSQSRIFRPPCMQVTDYGGSTVTPYHSRFSKKPTKVKCNRRHHDDEDCIDDTNY</sequence>
<gene>
    <name evidence="1" type="ORF">PYW07_012669</name>
</gene>
<reference evidence="1" key="1">
    <citation type="submission" date="2023-03" db="EMBL/GenBank/DDBJ databases">
        <title>Chromosome-level genomes of two armyworms, Mythimna separata and Mythimna loreyi, provide insights into the biosynthesis and reception of sex pheromones.</title>
        <authorList>
            <person name="Zhao H."/>
        </authorList>
    </citation>
    <scope>NUCLEOTIDE SEQUENCE</scope>
    <source>
        <strain evidence="1">BeijingLab</strain>
        <tissue evidence="1">Pupa</tissue>
    </source>
</reference>
<comment type="caution">
    <text evidence="1">The sequence shown here is derived from an EMBL/GenBank/DDBJ whole genome shotgun (WGS) entry which is preliminary data.</text>
</comment>
<dbReference type="Proteomes" id="UP001231518">
    <property type="component" value="Chromosome 30"/>
</dbReference>
<protein>
    <submittedName>
        <fullName evidence="1">Uncharacterized protein</fullName>
    </submittedName>
</protein>